<sequence length="379" mass="43588">MEPFTTFFMGGYECADHINRSGQRINLLKETQHDIRFSDDYQALASIGIKTVREGICWSVVEQSPEVFDFSEVHNRMLAAEKFGIQQIWDLIHFGYPDGIYPTHPHFCSRFEKLCEAFTLFYKQHSKQPLFVVPINEISFLSWHSGDVRGTVPFAVNSGWDIKYHLCKAAILGIKKIKNIDPESHIILVEPLVSIHPSGAETVNEAIDLNENQFQAMDIIAGRMCPELGGSEELLEILGFNYYWNCQWEVNGQPLDWPDSGQKRIPFSELLQQAYKRYGKPLFVSETGHFGSGRVEWLNEISSECLLAQKNGVDLKGICIYPVTDRPDWDDLTKYCECGIWDLDQNSNRIPHQPYIDALLKAQLNFKKKNFFNQVVDFF</sequence>
<accession>A0ABX2XPM0</accession>
<gene>
    <name evidence="1" type="ORF">FLP_00490</name>
</gene>
<evidence type="ECO:0008006" key="3">
    <source>
        <dbReference type="Google" id="ProtNLM"/>
    </source>
</evidence>
<evidence type="ECO:0000313" key="2">
    <source>
        <dbReference type="Proteomes" id="UP000093343"/>
    </source>
</evidence>
<evidence type="ECO:0000313" key="1">
    <source>
        <dbReference type="EMBL" id="OCB78219.1"/>
    </source>
</evidence>
<dbReference type="SUPFAM" id="SSF51445">
    <property type="entry name" value="(Trans)glycosidases"/>
    <property type="match status" value="1"/>
</dbReference>
<proteinExistence type="predicted"/>
<keyword evidence="2" id="KW-1185">Reference proteome</keyword>
<protein>
    <recommendedName>
        <fullName evidence="3">Beta-glucosidase/6-phospho-beta-glucosidase/beta-galactosidase</fullName>
    </recommendedName>
</protein>
<organism evidence="1 2">
    <name type="scientific">Flavobacterium piscis</name>
    <dbReference type="NCBI Taxonomy" id="1114874"/>
    <lineage>
        <taxon>Bacteria</taxon>
        <taxon>Pseudomonadati</taxon>
        <taxon>Bacteroidota</taxon>
        <taxon>Flavobacteriia</taxon>
        <taxon>Flavobacteriales</taxon>
        <taxon>Flavobacteriaceae</taxon>
        <taxon>Flavobacterium</taxon>
    </lineage>
</organism>
<dbReference type="EMBL" id="LVEN01000001">
    <property type="protein sequence ID" value="OCB78219.1"/>
    <property type="molecule type" value="Genomic_DNA"/>
</dbReference>
<reference evidence="2" key="1">
    <citation type="submission" date="2016-03" db="EMBL/GenBank/DDBJ databases">
        <title>Draft genome sequence of Paenibacillus glacialis DSM 22343.</title>
        <authorList>
            <person name="Shin S.-K."/>
            <person name="Yi H."/>
        </authorList>
    </citation>
    <scope>NUCLEOTIDE SEQUENCE [LARGE SCALE GENOMIC DNA]</scope>
    <source>
        <strain evidence="2">CCUG 60099</strain>
    </source>
</reference>
<dbReference type="Gene3D" id="3.20.20.80">
    <property type="entry name" value="Glycosidases"/>
    <property type="match status" value="2"/>
</dbReference>
<dbReference type="Proteomes" id="UP000093343">
    <property type="component" value="Unassembled WGS sequence"/>
</dbReference>
<dbReference type="RefSeq" id="WP_065447543.1">
    <property type="nucleotide sequence ID" value="NZ_LVEN01000001.1"/>
</dbReference>
<name>A0ABX2XPM0_9FLAO</name>
<dbReference type="InterPro" id="IPR017853">
    <property type="entry name" value="GH"/>
</dbReference>
<comment type="caution">
    <text evidence="1">The sequence shown here is derived from an EMBL/GenBank/DDBJ whole genome shotgun (WGS) entry which is preliminary data.</text>
</comment>